<keyword evidence="1" id="KW-0575">Peroxidase</keyword>
<dbReference type="GO" id="GO:0006979">
    <property type="term" value="P:response to oxidative stress"/>
    <property type="evidence" value="ECO:0007669"/>
    <property type="project" value="InterPro"/>
</dbReference>
<organism evidence="1">
    <name type="scientific">Luffa aegyptiaca</name>
    <name type="common">Sponge gourd</name>
    <name type="synonym">Luffa cylindrica</name>
    <dbReference type="NCBI Taxonomy" id="3670"/>
    <lineage>
        <taxon>Eukaryota</taxon>
        <taxon>Viridiplantae</taxon>
        <taxon>Streptophyta</taxon>
        <taxon>Embryophyta</taxon>
        <taxon>Tracheophyta</taxon>
        <taxon>Spermatophyta</taxon>
        <taxon>Magnoliopsida</taxon>
        <taxon>eudicotyledons</taxon>
        <taxon>Gunneridae</taxon>
        <taxon>Pentapetalae</taxon>
        <taxon>rosids</taxon>
        <taxon>fabids</taxon>
        <taxon>Cucurbitales</taxon>
        <taxon>Cucurbitaceae</taxon>
        <taxon>Sicyoeae</taxon>
        <taxon>Luffa</taxon>
    </lineage>
</organism>
<dbReference type="Gene3D" id="1.10.420.10">
    <property type="entry name" value="Peroxidase, domain 2"/>
    <property type="match status" value="1"/>
</dbReference>
<accession>M1VMA0</accession>
<proteinExistence type="evidence at transcript level"/>
<dbReference type="AlphaFoldDB" id="M1VMA0"/>
<reference evidence="1" key="1">
    <citation type="submission" date="2013-02" db="EMBL/GenBank/DDBJ databases">
        <title>Gene Expression and Physiological Analysis of Sponge Gourd APX Gene and Winter Squash SOD Gene Under Respective Flooding and Chilling stresses.</title>
        <authorList>
            <person name="Chiang C.M."/>
            <person name="Kuo W.S."/>
            <person name="Lin K.H."/>
        </authorList>
    </citation>
    <scope>NUCLEOTIDE SEQUENCE</scope>
</reference>
<dbReference type="GO" id="GO:0020037">
    <property type="term" value="F:heme binding"/>
    <property type="evidence" value="ECO:0007669"/>
    <property type="project" value="InterPro"/>
</dbReference>
<name>M1VMA0_LUFAE</name>
<gene>
    <name evidence="1" type="primary">apx</name>
</gene>
<keyword evidence="1" id="KW-0560">Oxidoreductase</keyword>
<dbReference type="EMBL" id="AB793711">
    <property type="protein sequence ID" value="BAM85837.1"/>
    <property type="molecule type" value="mRNA"/>
</dbReference>
<dbReference type="InterPro" id="IPR010255">
    <property type="entry name" value="Haem_peroxidase_sf"/>
</dbReference>
<sequence length="186" mass="20525">MVMGMTQTVIGANPKLFLGTTTALLVHPTHMWCLERTSPSHPQKAACPMLPRVLIICGMFSTPWVSQTRTLSPFLAVTHWVGHTRNDPAFRPLVEKYAADEDAFFADYAEAHMKLSELGFADAYAIGMEKCGCRLLLFMVGLICNGNGYVGLGWVPGFFGQLVCFWVLFCWGLCAKCNIDLPAPFA</sequence>
<protein>
    <submittedName>
        <fullName evidence="1">Ascorbate peroxidase</fullName>
    </submittedName>
</protein>
<dbReference type="GO" id="GO:0004601">
    <property type="term" value="F:peroxidase activity"/>
    <property type="evidence" value="ECO:0007669"/>
    <property type="project" value="UniProtKB-KW"/>
</dbReference>
<dbReference type="SUPFAM" id="SSF48113">
    <property type="entry name" value="Heme-dependent peroxidases"/>
    <property type="match status" value="1"/>
</dbReference>
<evidence type="ECO:0000313" key="1">
    <source>
        <dbReference type="EMBL" id="BAM85837.1"/>
    </source>
</evidence>